<dbReference type="RefSeq" id="WP_145455465.1">
    <property type="nucleotide sequence ID" value="NZ_CP036317.1"/>
</dbReference>
<evidence type="ECO:0008006" key="4">
    <source>
        <dbReference type="Google" id="ProtNLM"/>
    </source>
</evidence>
<dbReference type="OrthoDB" id="9968899at2"/>
<gene>
    <name evidence="2" type="ORF">Pan153_20820</name>
</gene>
<proteinExistence type="predicted"/>
<evidence type="ECO:0000313" key="2">
    <source>
        <dbReference type="EMBL" id="QDV17430.1"/>
    </source>
</evidence>
<feature type="transmembrane region" description="Helical" evidence="1">
    <location>
        <begin position="77"/>
        <end position="96"/>
    </location>
</feature>
<keyword evidence="1" id="KW-0472">Membrane</keyword>
<evidence type="ECO:0000256" key="1">
    <source>
        <dbReference type="SAM" id="Phobius"/>
    </source>
</evidence>
<keyword evidence="1" id="KW-0812">Transmembrane</keyword>
<accession>A0A518FM94</accession>
<evidence type="ECO:0000313" key="3">
    <source>
        <dbReference type="Proteomes" id="UP000320839"/>
    </source>
</evidence>
<feature type="transmembrane region" description="Helical" evidence="1">
    <location>
        <begin position="103"/>
        <end position="128"/>
    </location>
</feature>
<dbReference type="EMBL" id="CP036317">
    <property type="protein sequence ID" value="QDV17430.1"/>
    <property type="molecule type" value="Genomic_DNA"/>
</dbReference>
<dbReference type="AlphaFoldDB" id="A0A518FM94"/>
<feature type="transmembrane region" description="Helical" evidence="1">
    <location>
        <begin position="12"/>
        <end position="34"/>
    </location>
</feature>
<organism evidence="2 3">
    <name type="scientific">Gimesia panareensis</name>
    <dbReference type="NCBI Taxonomy" id="2527978"/>
    <lineage>
        <taxon>Bacteria</taxon>
        <taxon>Pseudomonadati</taxon>
        <taxon>Planctomycetota</taxon>
        <taxon>Planctomycetia</taxon>
        <taxon>Planctomycetales</taxon>
        <taxon>Planctomycetaceae</taxon>
        <taxon>Gimesia</taxon>
    </lineage>
</organism>
<dbReference type="Proteomes" id="UP000320839">
    <property type="component" value="Chromosome"/>
</dbReference>
<keyword evidence="1" id="KW-1133">Transmembrane helix</keyword>
<protein>
    <recommendedName>
        <fullName evidence="4">DUF4064 domain-containing protein</fullName>
    </recommendedName>
</protein>
<name>A0A518FM94_9PLAN</name>
<reference evidence="2 3" key="1">
    <citation type="submission" date="2019-02" db="EMBL/GenBank/DDBJ databases">
        <title>Deep-cultivation of Planctomycetes and their phenomic and genomic characterization uncovers novel biology.</title>
        <authorList>
            <person name="Wiegand S."/>
            <person name="Jogler M."/>
            <person name="Boedeker C."/>
            <person name="Pinto D."/>
            <person name="Vollmers J."/>
            <person name="Rivas-Marin E."/>
            <person name="Kohn T."/>
            <person name="Peeters S.H."/>
            <person name="Heuer A."/>
            <person name="Rast P."/>
            <person name="Oberbeckmann S."/>
            <person name="Bunk B."/>
            <person name="Jeske O."/>
            <person name="Meyerdierks A."/>
            <person name="Storesund J.E."/>
            <person name="Kallscheuer N."/>
            <person name="Luecker S."/>
            <person name="Lage O.M."/>
            <person name="Pohl T."/>
            <person name="Merkel B.J."/>
            <person name="Hornburger P."/>
            <person name="Mueller R.-W."/>
            <person name="Bruemmer F."/>
            <person name="Labrenz M."/>
            <person name="Spormann A.M."/>
            <person name="Op den Camp H."/>
            <person name="Overmann J."/>
            <person name="Amann R."/>
            <person name="Jetten M.S.M."/>
            <person name="Mascher T."/>
            <person name="Medema M.H."/>
            <person name="Devos D.P."/>
            <person name="Kaster A.-K."/>
            <person name="Ovreas L."/>
            <person name="Rohde M."/>
            <person name="Galperin M.Y."/>
            <person name="Jogler C."/>
        </authorList>
    </citation>
    <scope>NUCLEOTIDE SEQUENCE [LARGE SCALE GENOMIC DNA]</scope>
    <source>
        <strain evidence="2 3">Pan153</strain>
    </source>
</reference>
<sequence>MLTPTAKRCKQLKMIAWLIIVLGGITLVVFPLVASHLSGFDFESDVTSPPDTPRDLANRISADHFAKVVFYYLLRLMYIWAWFYPLCCLLVGTLIFNRKFYTLSVLGAALVCLGAFPVGMVIGGWALFVLCNRDTKFLFQEQSELREADFLD</sequence>